<protein>
    <submittedName>
        <fullName evidence="5">Acyltransferase</fullName>
    </submittedName>
</protein>
<dbReference type="PANTHER" id="PTHR10434">
    <property type="entry name" value="1-ACYL-SN-GLYCEROL-3-PHOSPHATE ACYLTRANSFERASE"/>
    <property type="match status" value="1"/>
</dbReference>
<feature type="domain" description="Phospholipid/glycerol acyltransferase" evidence="4">
    <location>
        <begin position="58"/>
        <end position="194"/>
    </location>
</feature>
<dbReference type="Pfam" id="PF01553">
    <property type="entry name" value="Acyltransferase"/>
    <property type="match status" value="1"/>
</dbReference>
<dbReference type="SMART" id="SM00563">
    <property type="entry name" value="PlsC"/>
    <property type="match status" value="1"/>
</dbReference>
<evidence type="ECO:0000313" key="5">
    <source>
        <dbReference type="EMBL" id="EFV93791.1"/>
    </source>
</evidence>
<evidence type="ECO:0000256" key="1">
    <source>
        <dbReference type="ARBA" id="ARBA00005189"/>
    </source>
</evidence>
<keyword evidence="2 5" id="KW-0808">Transferase</keyword>
<dbReference type="CDD" id="cd07989">
    <property type="entry name" value="LPLAT_AGPAT-like"/>
    <property type="match status" value="1"/>
</dbReference>
<comment type="caution">
    <text evidence="5">The sequence shown here is derived from an EMBL/GenBank/DDBJ whole genome shotgun (WGS) entry which is preliminary data.</text>
</comment>
<sequence length="256" mass="27789">MGTTPQPDSPSTAHPPETVRLPTRPLARMAGLGLMTLARALTGVRSFWSGCAPEPRQRVYFANHSSHTDFLLLWASLPPALRAVTRPVAGADYWNGSTLKRFIIHDVFHGVLVERSSSTAPADAGTPTDTARAEAAARAMQPLHDALARGHSLIIFPEGTRNLGDGLLPFKSGIYHLARAWPQVEFVPVWLENLNRVMPKGQVIPLPLLCTVTFGAPVPLNDGAKPEAAQNMPHSPKDDYLARARAALLALRPQRD</sequence>
<name>E7S0L7_9BURK</name>
<proteinExistence type="predicted"/>
<dbReference type="SUPFAM" id="SSF69593">
    <property type="entry name" value="Glycerol-3-phosphate (1)-acyltransferase"/>
    <property type="match status" value="1"/>
</dbReference>
<dbReference type="PANTHER" id="PTHR10434:SF11">
    <property type="entry name" value="1-ACYL-SN-GLYCEROL-3-PHOSPHATE ACYLTRANSFERASE"/>
    <property type="match status" value="1"/>
</dbReference>
<dbReference type="Proteomes" id="UP000011021">
    <property type="component" value="Unassembled WGS sequence"/>
</dbReference>
<evidence type="ECO:0000313" key="6">
    <source>
        <dbReference type="Proteomes" id="UP000011021"/>
    </source>
</evidence>
<dbReference type="HOGENOM" id="CLU_027938_8_1_4"/>
<dbReference type="EMBL" id="AEQP01000023">
    <property type="protein sequence ID" value="EFV93791.1"/>
    <property type="molecule type" value="Genomic_DNA"/>
</dbReference>
<dbReference type="InterPro" id="IPR002123">
    <property type="entry name" value="Plipid/glycerol_acylTrfase"/>
</dbReference>
<dbReference type="AlphaFoldDB" id="E7S0L7"/>
<reference evidence="5 6" key="1">
    <citation type="submission" date="2010-12" db="EMBL/GenBank/DDBJ databases">
        <authorList>
            <person name="Muzny D."/>
            <person name="Qin X."/>
            <person name="Deng J."/>
            <person name="Jiang H."/>
            <person name="Liu Y."/>
            <person name="Qu J."/>
            <person name="Song X.-Z."/>
            <person name="Zhang L."/>
            <person name="Thornton R."/>
            <person name="Coyle M."/>
            <person name="Francisco L."/>
            <person name="Jackson L."/>
            <person name="Javaid M."/>
            <person name="Korchina V."/>
            <person name="Kovar C."/>
            <person name="Mata R."/>
            <person name="Mathew T."/>
            <person name="Ngo R."/>
            <person name="Nguyen L."/>
            <person name="Nguyen N."/>
            <person name="Okwuonu G."/>
            <person name="Ongeri F."/>
            <person name="Pham C."/>
            <person name="Simmons D."/>
            <person name="Wilczek-Boney K."/>
            <person name="Hale W."/>
            <person name="Jakkamsetti A."/>
            <person name="Pham P."/>
            <person name="Ruth R."/>
            <person name="San Lucas F."/>
            <person name="Warren J."/>
            <person name="Zhang J."/>
            <person name="Zhao Z."/>
            <person name="Zhou C."/>
            <person name="Zhu D."/>
            <person name="Lee S."/>
            <person name="Bess C."/>
            <person name="Blankenburg K."/>
            <person name="Forbes L."/>
            <person name="Fu Q."/>
            <person name="Gubbala S."/>
            <person name="Hirani K."/>
            <person name="Jayaseelan J.C."/>
            <person name="Lara F."/>
            <person name="Munidasa M."/>
            <person name="Palculict T."/>
            <person name="Patil S."/>
            <person name="Pu L.-L."/>
            <person name="Saada N."/>
            <person name="Tang L."/>
            <person name="Weissenberger G."/>
            <person name="Zhu Y."/>
            <person name="Hemphill L."/>
            <person name="Shang Y."/>
            <person name="Youmans B."/>
            <person name="Ayvaz T."/>
            <person name="Ross M."/>
            <person name="Santibanez J."/>
            <person name="Aqrawi P."/>
            <person name="Gross S."/>
            <person name="Joshi V."/>
            <person name="Fowler G."/>
            <person name="Nazareth L."/>
            <person name="Reid J."/>
            <person name="Worley K."/>
            <person name="Petrosino J."/>
            <person name="Highlander S."/>
            <person name="Gibbs R."/>
        </authorList>
    </citation>
    <scope>NUCLEOTIDE SEQUENCE [LARGE SCALE GENOMIC DNA]</scope>
    <source>
        <strain evidence="5 6">ATCC 51599</strain>
    </source>
</reference>
<dbReference type="STRING" id="887898.HMPREF0551_2481"/>
<gene>
    <name evidence="5" type="ORF">HMPREF0551_2481</name>
</gene>
<organism evidence="5 6">
    <name type="scientific">Lautropia mirabilis ATCC 51599</name>
    <dbReference type="NCBI Taxonomy" id="887898"/>
    <lineage>
        <taxon>Bacteria</taxon>
        <taxon>Pseudomonadati</taxon>
        <taxon>Pseudomonadota</taxon>
        <taxon>Betaproteobacteria</taxon>
        <taxon>Burkholderiales</taxon>
        <taxon>Burkholderiaceae</taxon>
        <taxon>Lautropia</taxon>
    </lineage>
</organism>
<keyword evidence="3 5" id="KW-0012">Acyltransferase</keyword>
<dbReference type="eggNOG" id="COG0204">
    <property type="taxonomic scope" value="Bacteria"/>
</dbReference>
<accession>E7S0L7</accession>
<evidence type="ECO:0000256" key="2">
    <source>
        <dbReference type="ARBA" id="ARBA00022679"/>
    </source>
</evidence>
<evidence type="ECO:0000259" key="4">
    <source>
        <dbReference type="SMART" id="SM00563"/>
    </source>
</evidence>
<evidence type="ECO:0000256" key="3">
    <source>
        <dbReference type="ARBA" id="ARBA00023315"/>
    </source>
</evidence>
<dbReference type="GO" id="GO:0003841">
    <property type="term" value="F:1-acylglycerol-3-phosphate O-acyltransferase activity"/>
    <property type="evidence" value="ECO:0007669"/>
    <property type="project" value="TreeGrafter"/>
</dbReference>
<dbReference type="GO" id="GO:0006654">
    <property type="term" value="P:phosphatidic acid biosynthetic process"/>
    <property type="evidence" value="ECO:0007669"/>
    <property type="project" value="TreeGrafter"/>
</dbReference>
<keyword evidence="6" id="KW-1185">Reference proteome</keyword>
<comment type="pathway">
    <text evidence="1">Lipid metabolism.</text>
</comment>